<dbReference type="Gene3D" id="1.25.40.420">
    <property type="match status" value="1"/>
</dbReference>
<dbReference type="CDD" id="cd18186">
    <property type="entry name" value="BTB_POZ_ZBTB_KLHL-like"/>
    <property type="match status" value="1"/>
</dbReference>
<dbReference type="SMART" id="SM00584">
    <property type="entry name" value="TLDc"/>
    <property type="match status" value="1"/>
</dbReference>
<dbReference type="EMBL" id="JAPDFW010000095">
    <property type="protein sequence ID" value="KAJ5070470.1"/>
    <property type="molecule type" value="Genomic_DNA"/>
</dbReference>
<dbReference type="SUPFAM" id="SSF54695">
    <property type="entry name" value="POZ domain"/>
    <property type="match status" value="1"/>
</dbReference>
<evidence type="ECO:0000259" key="1">
    <source>
        <dbReference type="PROSITE" id="PS50097"/>
    </source>
</evidence>
<dbReference type="Gene3D" id="3.30.710.10">
    <property type="entry name" value="Potassium Channel Kv1.1, Chain A"/>
    <property type="match status" value="1"/>
</dbReference>
<evidence type="ECO:0000313" key="4">
    <source>
        <dbReference type="Proteomes" id="UP001149090"/>
    </source>
</evidence>
<sequence>METINKTFSNTEKLSQDLENLITQNNNEDNYSDFEIICYSSNQNQFSFNCHKSILSSRSQYFKSMFHSKMKEYQENKIIFQDVSKEAFSIVLQYLYTGKCNLNLENAVEILIFSSKYLIEELTSFASDFIKENFQIEILSDILKISETMNIKDLNYFCYQFISEHFNSLLKIKFFEELEEYHLERILSSDDVIAKEFDIFQTIIKWGKSKLHIQKEKLNNIEREELKSKISKLINKIRFIEFSKKEIKQVSKMNIIEDEVLKKVFKLKKIQNSNFEEFDKLLLEYQEEYKKNNLLFFNLRFHLISNIIKDTSIFRLIRSWIQDNQFFTKMKLRFSAKKDGFSSKEFHKVCDDKGPTLIIVKSAKGYIMGGFTKVGFKSQNPGHVKDDSSFIFTIKNPKNSPPQKFPIIEERIEKAIYSNNDYGPYFGDFGYYGDLCVYSTLDNGRSNLGRVYQLPNGYTYKTDETRTFLAGEYVGWKIEDLEAYF</sequence>
<keyword evidence="4" id="KW-1185">Reference proteome</keyword>
<dbReference type="PROSITE" id="PS51886">
    <property type="entry name" value="TLDC"/>
    <property type="match status" value="1"/>
</dbReference>
<proteinExistence type="predicted"/>
<dbReference type="Pfam" id="PF07534">
    <property type="entry name" value="TLD"/>
    <property type="match status" value="1"/>
</dbReference>
<dbReference type="SMART" id="SM00875">
    <property type="entry name" value="BACK"/>
    <property type="match status" value="1"/>
</dbReference>
<dbReference type="InterPro" id="IPR000210">
    <property type="entry name" value="BTB/POZ_dom"/>
</dbReference>
<dbReference type="InterPro" id="IPR042846">
    <property type="entry name" value="BTBD19"/>
</dbReference>
<gene>
    <name evidence="3" type="ORF">M0811_10942</name>
</gene>
<feature type="domain" description="BTB" evidence="1">
    <location>
        <begin position="32"/>
        <end position="104"/>
    </location>
</feature>
<dbReference type="InterPro" id="IPR006571">
    <property type="entry name" value="TLDc_dom"/>
</dbReference>
<evidence type="ECO:0000259" key="2">
    <source>
        <dbReference type="PROSITE" id="PS51886"/>
    </source>
</evidence>
<dbReference type="PANTHER" id="PTHR46965:SF1">
    <property type="entry name" value="BTB_POZ DOMAIN-CONTAINING PROTEIN 19"/>
    <property type="match status" value="1"/>
</dbReference>
<dbReference type="Pfam" id="PF00651">
    <property type="entry name" value="BTB"/>
    <property type="match status" value="1"/>
</dbReference>
<dbReference type="OrthoDB" id="191037at2759"/>
<feature type="domain" description="TLDc" evidence="2">
    <location>
        <begin position="307"/>
        <end position="485"/>
    </location>
</feature>
<organism evidence="3 4">
    <name type="scientific">Anaeramoeba ignava</name>
    <name type="common">Anaerobic marine amoeba</name>
    <dbReference type="NCBI Taxonomy" id="1746090"/>
    <lineage>
        <taxon>Eukaryota</taxon>
        <taxon>Metamonada</taxon>
        <taxon>Anaeramoebidae</taxon>
        <taxon>Anaeramoeba</taxon>
    </lineage>
</organism>
<evidence type="ECO:0000313" key="3">
    <source>
        <dbReference type="EMBL" id="KAJ5070470.1"/>
    </source>
</evidence>
<reference evidence="3" key="1">
    <citation type="submission" date="2022-10" db="EMBL/GenBank/DDBJ databases">
        <title>Novel sulphate-reducing endosymbionts in the free-living metamonad Anaeramoeba.</title>
        <authorList>
            <person name="Jerlstrom-Hultqvist J."/>
            <person name="Cepicka I."/>
            <person name="Gallot-Lavallee L."/>
            <person name="Salas-Leiva D."/>
            <person name="Curtis B.A."/>
            <person name="Zahonova K."/>
            <person name="Pipaliya S."/>
            <person name="Dacks J."/>
            <person name="Roger A.J."/>
        </authorList>
    </citation>
    <scope>NUCLEOTIDE SEQUENCE</scope>
    <source>
        <strain evidence="3">BMAN</strain>
    </source>
</reference>
<dbReference type="InterPro" id="IPR011333">
    <property type="entry name" value="SKP1/BTB/POZ_sf"/>
</dbReference>
<comment type="caution">
    <text evidence="3">The sequence shown here is derived from an EMBL/GenBank/DDBJ whole genome shotgun (WGS) entry which is preliminary data.</text>
</comment>
<dbReference type="Pfam" id="PF07707">
    <property type="entry name" value="BACK"/>
    <property type="match status" value="1"/>
</dbReference>
<dbReference type="CDD" id="cd14733">
    <property type="entry name" value="BACK"/>
    <property type="match status" value="1"/>
</dbReference>
<dbReference type="PANTHER" id="PTHR46965">
    <property type="entry name" value="BTB/POZ DOMAIN-CONTAINING PROTEIN 19"/>
    <property type="match status" value="1"/>
</dbReference>
<dbReference type="Proteomes" id="UP001149090">
    <property type="component" value="Unassembled WGS sequence"/>
</dbReference>
<dbReference type="SMART" id="SM00225">
    <property type="entry name" value="BTB"/>
    <property type="match status" value="1"/>
</dbReference>
<accession>A0A9Q0LEL4</accession>
<dbReference type="InterPro" id="IPR011705">
    <property type="entry name" value="BACK"/>
</dbReference>
<dbReference type="AlphaFoldDB" id="A0A9Q0LEL4"/>
<name>A0A9Q0LEL4_ANAIG</name>
<protein>
    <submittedName>
        <fullName evidence="3">Pep-cterm sorting domain-containing protein</fullName>
    </submittedName>
</protein>
<dbReference type="PROSITE" id="PS50097">
    <property type="entry name" value="BTB"/>
    <property type="match status" value="1"/>
</dbReference>